<comment type="caution">
    <text evidence="1">The sequence shown here is derived from an EMBL/GenBank/DDBJ whole genome shotgun (WGS) entry which is preliminary data.</text>
</comment>
<sequence length="125" mass="15191">MKWVKRARGGREGVVTMRVERLQEEEYREEFKRVVERHLGRFDLEQLEEVNEVSRVLREEMCGACEEVCGVKRKGRGVKETAWWNEEVKRVIEEKKKAYREWLGSRENGEVEGQKRELYMEKREW</sequence>
<evidence type="ECO:0000313" key="1">
    <source>
        <dbReference type="EMBL" id="KAK3885417.1"/>
    </source>
</evidence>
<keyword evidence="2" id="KW-1185">Reference proteome</keyword>
<organism evidence="1 2">
    <name type="scientific">Petrolisthes cinctipes</name>
    <name type="common">Flat porcelain crab</name>
    <dbReference type="NCBI Taxonomy" id="88211"/>
    <lineage>
        <taxon>Eukaryota</taxon>
        <taxon>Metazoa</taxon>
        <taxon>Ecdysozoa</taxon>
        <taxon>Arthropoda</taxon>
        <taxon>Crustacea</taxon>
        <taxon>Multicrustacea</taxon>
        <taxon>Malacostraca</taxon>
        <taxon>Eumalacostraca</taxon>
        <taxon>Eucarida</taxon>
        <taxon>Decapoda</taxon>
        <taxon>Pleocyemata</taxon>
        <taxon>Anomura</taxon>
        <taxon>Galatheoidea</taxon>
        <taxon>Porcellanidae</taxon>
        <taxon>Petrolisthes</taxon>
    </lineage>
</organism>
<protein>
    <submittedName>
        <fullName evidence="1">Uncharacterized protein</fullName>
    </submittedName>
</protein>
<reference evidence="1" key="1">
    <citation type="submission" date="2023-10" db="EMBL/GenBank/DDBJ databases">
        <title>Genome assemblies of two species of porcelain crab, Petrolisthes cinctipes and Petrolisthes manimaculis (Anomura: Porcellanidae).</title>
        <authorList>
            <person name="Angst P."/>
        </authorList>
    </citation>
    <scope>NUCLEOTIDE SEQUENCE</scope>
    <source>
        <strain evidence="1">PB745_01</strain>
        <tissue evidence="1">Gill</tissue>
    </source>
</reference>
<proteinExistence type="predicted"/>
<dbReference type="Proteomes" id="UP001286313">
    <property type="component" value="Unassembled WGS sequence"/>
</dbReference>
<evidence type="ECO:0000313" key="2">
    <source>
        <dbReference type="Proteomes" id="UP001286313"/>
    </source>
</evidence>
<name>A0AAE1G375_PETCI</name>
<gene>
    <name evidence="1" type="ORF">Pcinc_010363</name>
</gene>
<dbReference type="EMBL" id="JAWQEG010000800">
    <property type="protein sequence ID" value="KAK3885417.1"/>
    <property type="molecule type" value="Genomic_DNA"/>
</dbReference>
<dbReference type="AlphaFoldDB" id="A0AAE1G375"/>
<accession>A0AAE1G375</accession>